<reference evidence="4 5" key="1">
    <citation type="submission" date="2017-06" db="EMBL/GenBank/DDBJ databases">
        <title>Description of Avrilella dinanensis gen. nov. sp. nov.</title>
        <authorList>
            <person name="Leyer C."/>
            <person name="Sassi M."/>
            <person name="Minet J."/>
            <person name="Kayal S."/>
            <person name="Cattoir V."/>
        </authorList>
    </citation>
    <scope>NUCLEOTIDE SEQUENCE [LARGE SCALE GENOMIC DNA]</scope>
    <source>
        <strain evidence="4 5">UR159</strain>
    </source>
</reference>
<dbReference type="InterPro" id="IPR050766">
    <property type="entry name" value="Bact_Lucif_Oxidored"/>
</dbReference>
<dbReference type="InterPro" id="IPR036661">
    <property type="entry name" value="Luciferase-like_sf"/>
</dbReference>
<dbReference type="GO" id="GO:0005829">
    <property type="term" value="C:cytosol"/>
    <property type="evidence" value="ECO:0007669"/>
    <property type="project" value="TreeGrafter"/>
</dbReference>
<dbReference type="OrthoDB" id="9780518at2"/>
<evidence type="ECO:0000259" key="3">
    <source>
        <dbReference type="Pfam" id="PF00296"/>
    </source>
</evidence>
<dbReference type="GO" id="GO:0016705">
    <property type="term" value="F:oxidoreductase activity, acting on paired donors, with incorporation or reduction of molecular oxygen"/>
    <property type="evidence" value="ECO:0007669"/>
    <property type="project" value="InterPro"/>
</dbReference>
<dbReference type="RefSeq" id="WP_100677583.1">
    <property type="nucleotide sequence ID" value="NZ_NIPO01000001.1"/>
</dbReference>
<dbReference type="NCBIfam" id="TIGR03558">
    <property type="entry name" value="oxido_grp_1"/>
    <property type="match status" value="1"/>
</dbReference>
<dbReference type="Proteomes" id="UP000231960">
    <property type="component" value="Unassembled WGS sequence"/>
</dbReference>
<evidence type="ECO:0000256" key="2">
    <source>
        <dbReference type="ARBA" id="ARBA00074555"/>
    </source>
</evidence>
<dbReference type="InterPro" id="IPR011251">
    <property type="entry name" value="Luciferase-like_dom"/>
</dbReference>
<name>A0A2M9R578_9FLAO</name>
<sequence>MIPYSFLDLAHVTQGSSYTETFEKSVRSAQCAERFGYKRYWFAEHHNMESVASTATPILIGHIAGKTNRIRVGSGGIMLPNHSPLIVAETFGTLASLYPNRIDLGLGRAPGTDTKTAQYIRADFFQNAQNFDVRLQELQRFFTMENQHSDLRAIPAEGTNVPIWILGSSTDSAYVASRFGLPYAFASHFAPQQLVHAMALYRQKCEELNNKPYSMACFNVIIANTEKEAQRLSTSFYRMFLGIIRNERKPMQPPVDSMEGLWNPEEEAYVRQMTAYSFIGTKESVSEDIRYVIQKLQLDEVIVSCPIFHIEDKLTSIQYFAEIMNEW</sequence>
<evidence type="ECO:0000313" key="4">
    <source>
        <dbReference type="EMBL" id="PJR04017.1"/>
    </source>
</evidence>
<comment type="caution">
    <text evidence="4">The sequence shown here is derived from an EMBL/GenBank/DDBJ whole genome shotgun (WGS) entry which is preliminary data.</text>
</comment>
<dbReference type="PANTHER" id="PTHR30137">
    <property type="entry name" value="LUCIFERASE-LIKE MONOOXYGENASE"/>
    <property type="match status" value="1"/>
</dbReference>
<comment type="similarity">
    <text evidence="1">To bacterial alkanal monooxygenase alpha and beta chains.</text>
</comment>
<accession>A0A2M9R578</accession>
<gene>
    <name evidence="4" type="ORF">CDL10_05360</name>
</gene>
<dbReference type="Pfam" id="PF00296">
    <property type="entry name" value="Bac_luciferase"/>
    <property type="match status" value="1"/>
</dbReference>
<keyword evidence="5" id="KW-1185">Reference proteome</keyword>
<dbReference type="Gene3D" id="3.20.20.30">
    <property type="entry name" value="Luciferase-like domain"/>
    <property type="match status" value="1"/>
</dbReference>
<dbReference type="EMBL" id="NIPO01000001">
    <property type="protein sequence ID" value="PJR04017.1"/>
    <property type="molecule type" value="Genomic_DNA"/>
</dbReference>
<dbReference type="SUPFAM" id="SSF51679">
    <property type="entry name" value="Bacterial luciferase-like"/>
    <property type="match status" value="1"/>
</dbReference>
<dbReference type="PANTHER" id="PTHR30137:SF6">
    <property type="entry name" value="LUCIFERASE-LIKE MONOOXYGENASE"/>
    <property type="match status" value="1"/>
</dbReference>
<dbReference type="CDD" id="cd00347">
    <property type="entry name" value="Flavin_utilizing_monoxygenases"/>
    <property type="match status" value="1"/>
</dbReference>
<protein>
    <recommendedName>
        <fullName evidence="2">Luciferase-like monooxygenase</fullName>
    </recommendedName>
</protein>
<proteinExistence type="predicted"/>
<dbReference type="FunFam" id="3.20.20.30:FF:000002">
    <property type="entry name" value="LLM class flavin-dependent oxidoreductase"/>
    <property type="match status" value="1"/>
</dbReference>
<evidence type="ECO:0000256" key="1">
    <source>
        <dbReference type="ARBA" id="ARBA00007789"/>
    </source>
</evidence>
<evidence type="ECO:0000313" key="5">
    <source>
        <dbReference type="Proteomes" id="UP000231960"/>
    </source>
</evidence>
<feature type="domain" description="Luciferase-like" evidence="3">
    <location>
        <begin position="6"/>
        <end position="294"/>
    </location>
</feature>
<organism evidence="4 5">
    <name type="scientific">Avrilella dinanensis</name>
    <dbReference type="NCBI Taxonomy" id="2008672"/>
    <lineage>
        <taxon>Bacteria</taxon>
        <taxon>Pseudomonadati</taxon>
        <taxon>Bacteroidota</taxon>
        <taxon>Flavobacteriia</taxon>
        <taxon>Flavobacteriales</taxon>
        <taxon>Flavobacteriaceae</taxon>
        <taxon>Avrilella</taxon>
    </lineage>
</organism>
<dbReference type="AlphaFoldDB" id="A0A2M9R578"/>
<dbReference type="InterPro" id="IPR019949">
    <property type="entry name" value="CmoO-like"/>
</dbReference>